<proteinExistence type="predicted"/>
<name>A0A8S1RLJ8_9CILI</name>
<reference evidence="2" key="1">
    <citation type="submission" date="2021-01" db="EMBL/GenBank/DDBJ databases">
        <authorList>
            <consortium name="Genoscope - CEA"/>
            <person name="William W."/>
        </authorList>
    </citation>
    <scope>NUCLEOTIDE SEQUENCE</scope>
</reference>
<accession>A0A8S1RLJ8</accession>
<dbReference type="Proteomes" id="UP000692954">
    <property type="component" value="Unassembled WGS sequence"/>
</dbReference>
<dbReference type="OrthoDB" id="291310at2759"/>
<protein>
    <submittedName>
        <fullName evidence="2">Uncharacterized protein</fullName>
    </submittedName>
</protein>
<organism evidence="2 3">
    <name type="scientific">Paramecium sonneborni</name>
    <dbReference type="NCBI Taxonomy" id="65129"/>
    <lineage>
        <taxon>Eukaryota</taxon>
        <taxon>Sar</taxon>
        <taxon>Alveolata</taxon>
        <taxon>Ciliophora</taxon>
        <taxon>Intramacronucleata</taxon>
        <taxon>Oligohymenophorea</taxon>
        <taxon>Peniculida</taxon>
        <taxon>Parameciidae</taxon>
        <taxon>Paramecium</taxon>
    </lineage>
</organism>
<feature type="chain" id="PRO_5035758672" evidence="1">
    <location>
        <begin position="21"/>
        <end position="178"/>
    </location>
</feature>
<evidence type="ECO:0000313" key="3">
    <source>
        <dbReference type="Proteomes" id="UP000692954"/>
    </source>
</evidence>
<evidence type="ECO:0000313" key="2">
    <source>
        <dbReference type="EMBL" id="CAD8128297.1"/>
    </source>
</evidence>
<sequence>MKKIIIIASLILVFVNSATTFTDQDLMILMERSQIRGDYQDIVNERSGALISNARELTFYGDQLNNSPLRDAIYDIVANSKGYVKSPISGKIQLDLMQYYEINTVVIWFYDLSAIIYKFKLTLVYPDNSQAEVYTNDSASAGIIRITFDDSFVKSIIITDTSGTQPLQVIKIQAFYAF</sequence>
<evidence type="ECO:0000256" key="1">
    <source>
        <dbReference type="SAM" id="SignalP"/>
    </source>
</evidence>
<gene>
    <name evidence="2" type="ORF">PSON_ATCC_30995.1.T1850051</name>
</gene>
<dbReference type="AlphaFoldDB" id="A0A8S1RLJ8"/>
<dbReference type="EMBL" id="CAJJDN010000185">
    <property type="protein sequence ID" value="CAD8128297.1"/>
    <property type="molecule type" value="Genomic_DNA"/>
</dbReference>
<comment type="caution">
    <text evidence="2">The sequence shown here is derived from an EMBL/GenBank/DDBJ whole genome shotgun (WGS) entry which is preliminary data.</text>
</comment>
<keyword evidence="3" id="KW-1185">Reference proteome</keyword>
<feature type="signal peptide" evidence="1">
    <location>
        <begin position="1"/>
        <end position="20"/>
    </location>
</feature>
<keyword evidence="1" id="KW-0732">Signal</keyword>